<dbReference type="Proteomes" id="UP000499080">
    <property type="component" value="Unassembled WGS sequence"/>
</dbReference>
<dbReference type="EMBL" id="BGPR01000258">
    <property type="protein sequence ID" value="GBM08562.1"/>
    <property type="molecule type" value="Genomic_DNA"/>
</dbReference>
<accession>A0A4Y2CVQ5</accession>
<gene>
    <name evidence="2" type="ORF">AVEN_69778_1</name>
</gene>
<name>A0A4Y2CVQ5_ARAVE</name>
<protein>
    <submittedName>
        <fullName evidence="2">Uncharacterized protein</fullName>
    </submittedName>
</protein>
<evidence type="ECO:0000313" key="2">
    <source>
        <dbReference type="EMBL" id="GBM08562.1"/>
    </source>
</evidence>
<keyword evidence="3" id="KW-1185">Reference proteome</keyword>
<evidence type="ECO:0000256" key="1">
    <source>
        <dbReference type="SAM" id="MobiDB-lite"/>
    </source>
</evidence>
<dbReference type="AlphaFoldDB" id="A0A4Y2CVQ5"/>
<comment type="caution">
    <text evidence="2">The sequence shown here is derived from an EMBL/GenBank/DDBJ whole genome shotgun (WGS) entry which is preliminary data.</text>
</comment>
<feature type="region of interest" description="Disordered" evidence="1">
    <location>
        <begin position="27"/>
        <end position="109"/>
    </location>
</feature>
<reference evidence="2 3" key="1">
    <citation type="journal article" date="2019" name="Sci. Rep.">
        <title>Orb-weaving spider Araneus ventricosus genome elucidates the spidroin gene catalogue.</title>
        <authorList>
            <person name="Kono N."/>
            <person name="Nakamura H."/>
            <person name="Ohtoshi R."/>
            <person name="Moran D.A.P."/>
            <person name="Shinohara A."/>
            <person name="Yoshida Y."/>
            <person name="Fujiwara M."/>
            <person name="Mori M."/>
            <person name="Tomita M."/>
            <person name="Arakawa K."/>
        </authorList>
    </citation>
    <scope>NUCLEOTIDE SEQUENCE [LARGE SCALE GENOMIC DNA]</scope>
</reference>
<evidence type="ECO:0000313" key="3">
    <source>
        <dbReference type="Proteomes" id="UP000499080"/>
    </source>
</evidence>
<sequence length="109" mass="11501">MLATHLTQELCSSFGVQEATAASPHFAYSRSRGSEEVRQGNDAVPSPAESPSLLCARSLPLQHRRPELRGAPRGVPAQEYVGAGAGPGSPEALLREAARRQQPAGESLL</sequence>
<organism evidence="2 3">
    <name type="scientific">Araneus ventricosus</name>
    <name type="common">Orbweaver spider</name>
    <name type="synonym">Epeira ventricosa</name>
    <dbReference type="NCBI Taxonomy" id="182803"/>
    <lineage>
        <taxon>Eukaryota</taxon>
        <taxon>Metazoa</taxon>
        <taxon>Ecdysozoa</taxon>
        <taxon>Arthropoda</taxon>
        <taxon>Chelicerata</taxon>
        <taxon>Arachnida</taxon>
        <taxon>Araneae</taxon>
        <taxon>Araneomorphae</taxon>
        <taxon>Entelegynae</taxon>
        <taxon>Araneoidea</taxon>
        <taxon>Araneidae</taxon>
        <taxon>Araneus</taxon>
    </lineage>
</organism>
<proteinExistence type="predicted"/>